<sequence length="381" mass="44636">MSKKRELGIYVHIPFCIKKCNYCDFLSAPATKQVQKYYVDGLTEQIKQYKNLIREYEVRTIFFGGGTPSVLEIKELERIIEQLEEFINDEQEITIEANPGTLTKEKLMFYKKSGFNRLSIGLQSANEKELKLLGRIHTYEDFLQNYIDARESGFENINIDLMSALPGQTKDTYEESLKKVLMLDPEHISAYSLIIEEGTKFYDWYYGREDLLPDEDTEREMYYFTKKYLKEKGYQRYEISNYAKQGFESRHNLSYWSGTDYLGLGLGASSLIKGTRFQMESDLETFCQGALQGKNLERDKIELTKREQMEEFMFLGLRKMEGIEEREFSSQFQVELEEIYGAVLEKLIDEGLIKKRQNRVLLTEYGIDVSNVVLSEFLLSE</sequence>
<evidence type="ECO:0000313" key="12">
    <source>
        <dbReference type="EMBL" id="MSS64449.1"/>
    </source>
</evidence>
<keyword evidence="7 9" id="KW-0411">Iron-sulfur</keyword>
<keyword evidence="13" id="KW-1185">Reference proteome</keyword>
<keyword evidence="8 9" id="KW-0143">Chaperone</keyword>
<evidence type="ECO:0000256" key="5">
    <source>
        <dbReference type="ARBA" id="ARBA00022723"/>
    </source>
</evidence>
<keyword evidence="9" id="KW-0963">Cytoplasm</keyword>
<dbReference type="InterPro" id="IPR007197">
    <property type="entry name" value="rSAM"/>
</dbReference>
<keyword evidence="4 9" id="KW-0949">S-adenosyl-L-methionine</keyword>
<dbReference type="SMART" id="SM00729">
    <property type="entry name" value="Elp3"/>
    <property type="match status" value="1"/>
</dbReference>
<evidence type="ECO:0000256" key="8">
    <source>
        <dbReference type="ARBA" id="ARBA00023186"/>
    </source>
</evidence>
<dbReference type="Gene3D" id="3.20.20.70">
    <property type="entry name" value="Aldolase class I"/>
    <property type="match status" value="1"/>
</dbReference>
<dbReference type="GO" id="GO:0051539">
    <property type="term" value="F:4 iron, 4 sulfur cluster binding"/>
    <property type="evidence" value="ECO:0007669"/>
    <property type="project" value="UniProtKB-UniRule"/>
</dbReference>
<keyword evidence="9" id="KW-0004">4Fe-4S</keyword>
<dbReference type="GO" id="GO:0006779">
    <property type="term" value="P:porphyrin-containing compound biosynthetic process"/>
    <property type="evidence" value="ECO:0007669"/>
    <property type="project" value="InterPro"/>
</dbReference>
<dbReference type="PANTHER" id="PTHR13932:SF5">
    <property type="entry name" value="RADICAL S-ADENOSYL METHIONINE DOMAIN-CONTAINING PROTEIN 1, MITOCHONDRIAL"/>
    <property type="match status" value="1"/>
</dbReference>
<dbReference type="SFLD" id="SFLDG01065">
    <property type="entry name" value="anaerobic_coproporphyrinogen-I"/>
    <property type="match status" value="1"/>
</dbReference>
<dbReference type="InterPro" id="IPR058240">
    <property type="entry name" value="rSAM_sf"/>
</dbReference>
<keyword evidence="6 9" id="KW-0408">Iron</keyword>
<accession>A0A6L5Y0Q7</accession>
<comment type="caution">
    <text evidence="12">The sequence shown here is derived from an EMBL/GenBank/DDBJ whole genome shotgun (WGS) entry which is preliminary data.</text>
</comment>
<feature type="domain" description="Radical SAM core" evidence="11">
    <location>
        <begin position="1"/>
        <end position="235"/>
    </location>
</feature>
<dbReference type="GO" id="GO:0005737">
    <property type="term" value="C:cytoplasm"/>
    <property type="evidence" value="ECO:0007669"/>
    <property type="project" value="UniProtKB-SubCell"/>
</dbReference>
<keyword evidence="10" id="KW-0175">Coiled coil</keyword>
<dbReference type="Pfam" id="PF06969">
    <property type="entry name" value="HemN_C"/>
    <property type="match status" value="1"/>
</dbReference>
<dbReference type="InterPro" id="IPR013785">
    <property type="entry name" value="Aldolase_TIM"/>
</dbReference>
<dbReference type="SFLD" id="SFLDG01082">
    <property type="entry name" value="B12-binding_domain_containing"/>
    <property type="match status" value="1"/>
</dbReference>
<dbReference type="SFLD" id="SFLDS00029">
    <property type="entry name" value="Radical_SAM"/>
    <property type="match status" value="1"/>
</dbReference>
<proteinExistence type="inferred from homology"/>
<dbReference type="EMBL" id="VUMT01000019">
    <property type="protein sequence ID" value="MSS64449.1"/>
    <property type="molecule type" value="Genomic_DNA"/>
</dbReference>
<evidence type="ECO:0000313" key="13">
    <source>
        <dbReference type="Proteomes" id="UP000482209"/>
    </source>
</evidence>
<dbReference type="InterPro" id="IPR004559">
    <property type="entry name" value="HemW-like"/>
</dbReference>
<dbReference type="Pfam" id="PF04055">
    <property type="entry name" value="Radical_SAM"/>
    <property type="match status" value="1"/>
</dbReference>
<evidence type="ECO:0000256" key="10">
    <source>
        <dbReference type="SAM" id="Coils"/>
    </source>
</evidence>
<dbReference type="SUPFAM" id="SSF102114">
    <property type="entry name" value="Radical SAM enzymes"/>
    <property type="match status" value="1"/>
</dbReference>
<dbReference type="Proteomes" id="UP000482209">
    <property type="component" value="Unassembled WGS sequence"/>
</dbReference>
<protein>
    <recommendedName>
        <fullName evidence="2 9">Heme chaperone HemW</fullName>
    </recommendedName>
</protein>
<dbReference type="CDD" id="cd01335">
    <property type="entry name" value="Radical_SAM"/>
    <property type="match status" value="1"/>
</dbReference>
<evidence type="ECO:0000256" key="3">
    <source>
        <dbReference type="ARBA" id="ARBA00022617"/>
    </source>
</evidence>
<evidence type="ECO:0000256" key="6">
    <source>
        <dbReference type="ARBA" id="ARBA00023004"/>
    </source>
</evidence>
<evidence type="ECO:0000256" key="2">
    <source>
        <dbReference type="ARBA" id="ARBA00017228"/>
    </source>
</evidence>
<evidence type="ECO:0000256" key="9">
    <source>
        <dbReference type="RuleBase" id="RU364116"/>
    </source>
</evidence>
<feature type="coiled-coil region" evidence="10">
    <location>
        <begin position="39"/>
        <end position="96"/>
    </location>
</feature>
<dbReference type="RefSeq" id="WP_154519840.1">
    <property type="nucleotide sequence ID" value="NZ_VUMT01000019.1"/>
</dbReference>
<gene>
    <name evidence="12" type="ORF">FYJ58_11265</name>
</gene>
<evidence type="ECO:0000259" key="11">
    <source>
        <dbReference type="PROSITE" id="PS51918"/>
    </source>
</evidence>
<dbReference type="InterPro" id="IPR010723">
    <property type="entry name" value="HemN_C"/>
</dbReference>
<name>A0A6L5Y0Q7_9FIRM</name>
<evidence type="ECO:0000256" key="7">
    <source>
        <dbReference type="ARBA" id="ARBA00023014"/>
    </source>
</evidence>
<comment type="subcellular location">
    <subcellularLocation>
        <location evidence="9">Cytoplasm</location>
    </subcellularLocation>
</comment>
<dbReference type="InterPro" id="IPR006638">
    <property type="entry name" value="Elp3/MiaA/NifB-like_rSAM"/>
</dbReference>
<dbReference type="PANTHER" id="PTHR13932">
    <property type="entry name" value="COPROPORPHYRINIGEN III OXIDASE"/>
    <property type="match status" value="1"/>
</dbReference>
<dbReference type="InterPro" id="IPR034505">
    <property type="entry name" value="Coproporphyrinogen-III_oxidase"/>
</dbReference>
<dbReference type="SFLD" id="SFLDF00288">
    <property type="entry name" value="HemN-like__clustered_with_nucl"/>
    <property type="match status" value="1"/>
</dbReference>
<evidence type="ECO:0000256" key="4">
    <source>
        <dbReference type="ARBA" id="ARBA00022691"/>
    </source>
</evidence>
<dbReference type="AlphaFoldDB" id="A0A6L5Y0Q7"/>
<dbReference type="NCBIfam" id="TIGR00539">
    <property type="entry name" value="hemN_rel"/>
    <property type="match status" value="1"/>
</dbReference>
<dbReference type="SFLD" id="SFLDF00562">
    <property type="entry name" value="HemN-like__clustered_with_heat"/>
    <property type="match status" value="1"/>
</dbReference>
<keyword evidence="5 9" id="KW-0479">Metal-binding</keyword>
<dbReference type="GO" id="GO:0004109">
    <property type="term" value="F:coproporphyrinogen oxidase activity"/>
    <property type="evidence" value="ECO:0007669"/>
    <property type="project" value="InterPro"/>
</dbReference>
<keyword evidence="3 9" id="KW-0349">Heme</keyword>
<dbReference type="GO" id="GO:0046872">
    <property type="term" value="F:metal ion binding"/>
    <property type="evidence" value="ECO:0007669"/>
    <property type="project" value="UniProtKB-UniRule"/>
</dbReference>
<dbReference type="PROSITE" id="PS51918">
    <property type="entry name" value="RADICAL_SAM"/>
    <property type="match status" value="1"/>
</dbReference>
<evidence type="ECO:0000256" key="1">
    <source>
        <dbReference type="ARBA" id="ARBA00006100"/>
    </source>
</evidence>
<comment type="similarity">
    <text evidence="1">Belongs to the anaerobic coproporphyrinogen-III oxidase family. HemW subfamily.</text>
</comment>
<comment type="function">
    <text evidence="9">Probably acts as a heme chaperone, transferring heme to an unknown acceptor. Binds one molecule of heme per monomer, possibly covalently. Binds 1 [4Fe-4S] cluster. The cluster is coordinated with 3 cysteines and an exchangeable S-adenosyl-L-methionine.</text>
</comment>
<reference evidence="12 13" key="1">
    <citation type="submission" date="2019-08" db="EMBL/GenBank/DDBJ databases">
        <title>In-depth cultivation of the pig gut microbiome towards novel bacterial diversity and tailored functional studies.</title>
        <authorList>
            <person name="Wylensek D."/>
            <person name="Hitch T.C.A."/>
            <person name="Clavel T."/>
        </authorList>
    </citation>
    <scope>NUCLEOTIDE SEQUENCE [LARGE SCALE GENOMIC DNA]</scope>
    <source>
        <strain evidence="12 13">WCA-693-APC-MOT-I</strain>
    </source>
</reference>
<organism evidence="12 13">
    <name type="scientific">Velocimicrobium porci</name>
    <dbReference type="NCBI Taxonomy" id="2606634"/>
    <lineage>
        <taxon>Bacteria</taxon>
        <taxon>Bacillati</taxon>
        <taxon>Bacillota</taxon>
        <taxon>Clostridia</taxon>
        <taxon>Lachnospirales</taxon>
        <taxon>Lachnospiraceae</taxon>
        <taxon>Velocimicrobium</taxon>
    </lineage>
</organism>